<dbReference type="InterPro" id="IPR030395">
    <property type="entry name" value="GP_PDE_dom"/>
</dbReference>
<keyword evidence="3" id="KW-1185">Reference proteome</keyword>
<dbReference type="InterPro" id="IPR017946">
    <property type="entry name" value="PLC-like_Pdiesterase_TIM-brl"/>
</dbReference>
<sequence length="302" mass="32462">MTHSETQPRRFCRGHRYSFRRVSTTVAVTVALVGVFSVDYTAATAYAAIPAYAQAMNDGAPLTAAHRGDPVAAPENTVPAIVAGINGGADIVEFDLQLTSDGHAVLMHDDMVDRTTDGAGPISEFTLDGIRQLDAGSWFGPAWHGTPVPTAREALEPFIDVPTTALVEFKGTWHEEDVAPVVAVIDELGIGDRTVVSSFEARTMIALQRAAPHLQRALTMRVLPASPFGLVAAYDASVVVTSMRSIDLSPRMVSQLQQAGVTVIVYTLNTPTLWQKARQAGVDVIVTDDPRGMNHWADWLSS</sequence>
<dbReference type="AlphaFoldDB" id="A0A4Q7THR6"/>
<feature type="domain" description="GP-PDE" evidence="1">
    <location>
        <begin position="61"/>
        <end position="297"/>
    </location>
</feature>
<comment type="caution">
    <text evidence="2">The sequence shown here is derived from an EMBL/GenBank/DDBJ whole genome shotgun (WGS) entry which is preliminary data.</text>
</comment>
<reference evidence="2 3" key="1">
    <citation type="journal article" date="2015" name="Stand. Genomic Sci.">
        <title>Genomic Encyclopedia of Bacterial and Archaeal Type Strains, Phase III: the genomes of soil and plant-associated and newly described type strains.</title>
        <authorList>
            <person name="Whitman W.B."/>
            <person name="Woyke T."/>
            <person name="Klenk H.P."/>
            <person name="Zhou Y."/>
            <person name="Lilburn T.G."/>
            <person name="Beck B.J."/>
            <person name="De Vos P."/>
            <person name="Vandamme P."/>
            <person name="Eisen J.A."/>
            <person name="Garrity G."/>
            <person name="Hugenholtz P."/>
            <person name="Kyrpides N.C."/>
        </authorList>
    </citation>
    <scope>NUCLEOTIDE SEQUENCE [LARGE SCALE GENOMIC DNA]</scope>
    <source>
        <strain evidence="2 3">AC4r</strain>
    </source>
</reference>
<proteinExistence type="predicted"/>
<dbReference type="PANTHER" id="PTHR46211">
    <property type="entry name" value="GLYCEROPHOSPHORYL DIESTER PHOSPHODIESTERASE"/>
    <property type="match status" value="1"/>
</dbReference>
<evidence type="ECO:0000259" key="1">
    <source>
        <dbReference type="PROSITE" id="PS51704"/>
    </source>
</evidence>
<dbReference type="Gene3D" id="3.20.20.190">
    <property type="entry name" value="Phosphatidylinositol (PI) phosphodiesterase"/>
    <property type="match status" value="1"/>
</dbReference>
<dbReference type="RefSeq" id="WP_130283129.1">
    <property type="nucleotide sequence ID" value="NZ_SGXT01000016.1"/>
</dbReference>
<gene>
    <name evidence="2" type="ORF">EV140_1781</name>
</gene>
<dbReference type="Proteomes" id="UP000292408">
    <property type="component" value="Unassembled WGS sequence"/>
</dbReference>
<dbReference type="OrthoDB" id="9758957at2"/>
<organism evidence="2 3">
    <name type="scientific">Microcella alkaliphila</name>
    <dbReference type="NCBI Taxonomy" id="279828"/>
    <lineage>
        <taxon>Bacteria</taxon>
        <taxon>Bacillati</taxon>
        <taxon>Actinomycetota</taxon>
        <taxon>Actinomycetes</taxon>
        <taxon>Micrococcales</taxon>
        <taxon>Microbacteriaceae</taxon>
        <taxon>Microcella</taxon>
    </lineage>
</organism>
<protein>
    <submittedName>
        <fullName evidence="2">Glycerophosphoryl diester phosphodiesterase</fullName>
    </submittedName>
</protein>
<dbReference type="SUPFAM" id="SSF51695">
    <property type="entry name" value="PLC-like phosphodiesterases"/>
    <property type="match status" value="1"/>
</dbReference>
<dbReference type="GO" id="GO:0006629">
    <property type="term" value="P:lipid metabolic process"/>
    <property type="evidence" value="ECO:0007669"/>
    <property type="project" value="InterPro"/>
</dbReference>
<dbReference type="PANTHER" id="PTHR46211:SF14">
    <property type="entry name" value="GLYCEROPHOSPHODIESTER PHOSPHODIESTERASE"/>
    <property type="match status" value="1"/>
</dbReference>
<dbReference type="PROSITE" id="PS51704">
    <property type="entry name" value="GP_PDE"/>
    <property type="match status" value="1"/>
</dbReference>
<evidence type="ECO:0000313" key="3">
    <source>
        <dbReference type="Proteomes" id="UP000292408"/>
    </source>
</evidence>
<dbReference type="Pfam" id="PF03009">
    <property type="entry name" value="GDPD"/>
    <property type="match status" value="1"/>
</dbReference>
<accession>A0A4Q7THR6</accession>
<name>A0A4Q7THR6_9MICO</name>
<dbReference type="GO" id="GO:0008081">
    <property type="term" value="F:phosphoric diester hydrolase activity"/>
    <property type="evidence" value="ECO:0007669"/>
    <property type="project" value="InterPro"/>
</dbReference>
<evidence type="ECO:0000313" key="2">
    <source>
        <dbReference type="EMBL" id="RZT59178.1"/>
    </source>
</evidence>
<dbReference type="EMBL" id="SGXT01000016">
    <property type="protein sequence ID" value="RZT59178.1"/>
    <property type="molecule type" value="Genomic_DNA"/>
</dbReference>